<gene>
    <name evidence="2" type="ORF">AJE_03531</name>
</gene>
<evidence type="ECO:0000259" key="1">
    <source>
        <dbReference type="Pfam" id="PF00535"/>
    </source>
</evidence>
<proteinExistence type="predicted"/>
<organism evidence="2 3">
    <name type="scientific">Alishewanella jeotgali KCTC 22429</name>
    <dbReference type="NCBI Taxonomy" id="1129374"/>
    <lineage>
        <taxon>Bacteria</taxon>
        <taxon>Pseudomonadati</taxon>
        <taxon>Pseudomonadota</taxon>
        <taxon>Gammaproteobacteria</taxon>
        <taxon>Alteromonadales</taxon>
        <taxon>Alteromonadaceae</taxon>
        <taxon>Alishewanella</taxon>
    </lineage>
</organism>
<dbReference type="PANTHER" id="PTHR22916:SF3">
    <property type="entry name" value="UDP-GLCNAC:BETAGAL BETA-1,3-N-ACETYLGLUCOSAMINYLTRANSFERASE-LIKE PROTEIN 1"/>
    <property type="match status" value="1"/>
</dbReference>
<sequence length="316" mass="36654">MKLSVIVPCYNQAPYIYECLLSLLTQRTNFKYEVVVCDDKSTDQSLRIIEYLSSSFDNLVVIENSINSGLVSTMKNLLSEASGQYIAYLDGDDIALPGKLQQQVDYLDAHPECRIVYHESDMFDSKTGETIKFFSRDFYNYRYIPKQADIKHLIKYTVFLQASSVMVRRYENMTAALEHGNSIICDFPWHIMNLGLAGGTVDRIDSVLGRYRIHQDSFGGQTQRNVQRRIRVTEELVNSCRLGNRFGVDEDTIKQGVNHVYFSAALFFLRQDEFDLFRQMIELSVSDNFYFDERHRLVYQHRSAPEKVSEILGWTE</sequence>
<dbReference type="SUPFAM" id="SSF53448">
    <property type="entry name" value="Nucleotide-diphospho-sugar transferases"/>
    <property type="match status" value="1"/>
</dbReference>
<dbReference type="PATRIC" id="fig|1129374.4.peg.712"/>
<evidence type="ECO:0000313" key="3">
    <source>
        <dbReference type="Proteomes" id="UP000012046"/>
    </source>
</evidence>
<dbReference type="Proteomes" id="UP000012046">
    <property type="component" value="Unassembled WGS sequence"/>
</dbReference>
<name>H3ZBK1_9ALTE</name>
<dbReference type="Gene3D" id="3.90.550.10">
    <property type="entry name" value="Spore Coat Polysaccharide Biosynthesis Protein SpsA, Chain A"/>
    <property type="match status" value="1"/>
</dbReference>
<dbReference type="InterPro" id="IPR001173">
    <property type="entry name" value="Glyco_trans_2-like"/>
</dbReference>
<accession>H3ZBK1</accession>
<evidence type="ECO:0000313" key="2">
    <source>
        <dbReference type="EMBL" id="EHR42315.1"/>
    </source>
</evidence>
<dbReference type="eggNOG" id="COG0463">
    <property type="taxonomic scope" value="Bacteria"/>
</dbReference>
<comment type="caution">
    <text evidence="2">The sequence shown here is derived from an EMBL/GenBank/DDBJ whole genome shotgun (WGS) entry which is preliminary data.</text>
</comment>
<dbReference type="CDD" id="cd00761">
    <property type="entry name" value="Glyco_tranf_GTA_type"/>
    <property type="match status" value="1"/>
</dbReference>
<dbReference type="STRING" id="1129374.AJE_03531"/>
<protein>
    <submittedName>
        <fullName evidence="2">Glycosyl transferase family protein</fullName>
    </submittedName>
</protein>
<feature type="domain" description="Glycosyltransferase 2-like" evidence="1">
    <location>
        <begin position="4"/>
        <end position="150"/>
    </location>
</feature>
<dbReference type="GO" id="GO:0016758">
    <property type="term" value="F:hexosyltransferase activity"/>
    <property type="evidence" value="ECO:0007669"/>
    <property type="project" value="UniProtKB-ARBA"/>
</dbReference>
<dbReference type="AlphaFoldDB" id="H3ZBK1"/>
<keyword evidence="3" id="KW-1185">Reference proteome</keyword>
<dbReference type="PANTHER" id="PTHR22916">
    <property type="entry name" value="GLYCOSYLTRANSFERASE"/>
    <property type="match status" value="1"/>
</dbReference>
<dbReference type="InterPro" id="IPR029044">
    <property type="entry name" value="Nucleotide-diphossugar_trans"/>
</dbReference>
<dbReference type="EMBL" id="AHTH01000005">
    <property type="protein sequence ID" value="EHR42315.1"/>
    <property type="molecule type" value="Genomic_DNA"/>
</dbReference>
<dbReference type="Pfam" id="PF00535">
    <property type="entry name" value="Glycos_transf_2"/>
    <property type="match status" value="1"/>
</dbReference>
<keyword evidence="2" id="KW-0808">Transferase</keyword>
<reference evidence="2 3" key="1">
    <citation type="journal article" date="2012" name="J. Bacteriol.">
        <title>Genome Sequence of Extracellular-Protease-Producing Alishewanella jeotgali Isolated from Traditional Korean Fermented Seafood.</title>
        <authorList>
            <person name="Jung J."/>
            <person name="Chun J."/>
            <person name="Park W."/>
        </authorList>
    </citation>
    <scope>NUCLEOTIDE SEQUENCE [LARGE SCALE GENOMIC DNA]</scope>
    <source>
        <strain evidence="2 3">KCTC 22429</strain>
    </source>
</reference>
<dbReference type="RefSeq" id="WP_008949711.1">
    <property type="nucleotide sequence ID" value="NZ_AHTH01000005.1"/>
</dbReference>